<dbReference type="WBParaSite" id="GPUH_0001937301-mRNA-1">
    <property type="protein sequence ID" value="GPUH_0001937301-mRNA-1"/>
    <property type="gene ID" value="GPUH_0001937301"/>
</dbReference>
<name>A0A183EEF7_9BILA</name>
<dbReference type="AlphaFoldDB" id="A0A183EEF7"/>
<protein>
    <submittedName>
        <fullName evidence="4">GRIP domain-containing protein</fullName>
    </submittedName>
</protein>
<keyword evidence="3" id="KW-1185">Reference proteome</keyword>
<feature type="compositionally biased region" description="Basic and acidic residues" evidence="1">
    <location>
        <begin position="28"/>
        <end position="46"/>
    </location>
</feature>
<accession>A0A183EEF7</accession>
<sequence length="140" mass="15234">MREEGSTSTVSAREELSEAFDELNLASDENHLPSGEEARAANREPEATGGGLSTTNRELPTSAGEPSASYSGEAPASHREPEAAPEGGAADLDEQVKEALRVKHGLFHDCYTTLLYRNQLRDKSIDELARCLVLKYDDTR</sequence>
<feature type="compositionally biased region" description="Polar residues" evidence="1">
    <location>
        <begin position="1"/>
        <end position="11"/>
    </location>
</feature>
<evidence type="ECO:0000313" key="4">
    <source>
        <dbReference type="WBParaSite" id="GPUH_0001937301-mRNA-1"/>
    </source>
</evidence>
<organism evidence="4">
    <name type="scientific">Gongylonema pulchrum</name>
    <dbReference type="NCBI Taxonomy" id="637853"/>
    <lineage>
        <taxon>Eukaryota</taxon>
        <taxon>Metazoa</taxon>
        <taxon>Ecdysozoa</taxon>
        <taxon>Nematoda</taxon>
        <taxon>Chromadorea</taxon>
        <taxon>Rhabditida</taxon>
        <taxon>Spirurina</taxon>
        <taxon>Spiruromorpha</taxon>
        <taxon>Spiruroidea</taxon>
        <taxon>Gongylonematidae</taxon>
        <taxon>Gongylonema</taxon>
    </lineage>
</organism>
<reference evidence="4" key="1">
    <citation type="submission" date="2016-06" db="UniProtKB">
        <authorList>
            <consortium name="WormBaseParasite"/>
        </authorList>
    </citation>
    <scope>IDENTIFICATION</scope>
</reference>
<dbReference type="EMBL" id="UYRT01088365">
    <property type="protein sequence ID" value="VDN33665.1"/>
    <property type="molecule type" value="Genomic_DNA"/>
</dbReference>
<evidence type="ECO:0000313" key="2">
    <source>
        <dbReference type="EMBL" id="VDN33665.1"/>
    </source>
</evidence>
<dbReference type="Proteomes" id="UP000271098">
    <property type="component" value="Unassembled WGS sequence"/>
</dbReference>
<reference evidence="2 3" key="2">
    <citation type="submission" date="2018-11" db="EMBL/GenBank/DDBJ databases">
        <authorList>
            <consortium name="Pathogen Informatics"/>
        </authorList>
    </citation>
    <scope>NUCLEOTIDE SEQUENCE [LARGE SCALE GENOMIC DNA]</scope>
</reference>
<evidence type="ECO:0000256" key="1">
    <source>
        <dbReference type="SAM" id="MobiDB-lite"/>
    </source>
</evidence>
<evidence type="ECO:0000313" key="3">
    <source>
        <dbReference type="Proteomes" id="UP000271098"/>
    </source>
</evidence>
<feature type="region of interest" description="Disordered" evidence="1">
    <location>
        <begin position="1"/>
        <end position="95"/>
    </location>
</feature>
<gene>
    <name evidence="2" type="ORF">GPUH_LOCUS19351</name>
</gene>
<proteinExistence type="predicted"/>